<gene>
    <name evidence="2" type="ORF">HRG_07110</name>
</gene>
<dbReference type="Proteomes" id="UP000824596">
    <property type="component" value="Unassembled WGS sequence"/>
</dbReference>
<dbReference type="EMBL" id="JAIZPD010000007">
    <property type="protein sequence ID" value="KAH0962030.1"/>
    <property type="molecule type" value="Genomic_DNA"/>
</dbReference>
<evidence type="ECO:0000256" key="1">
    <source>
        <dbReference type="SAM" id="MobiDB-lite"/>
    </source>
</evidence>
<evidence type="ECO:0000313" key="2">
    <source>
        <dbReference type="EMBL" id="KAH0962030.1"/>
    </source>
</evidence>
<proteinExistence type="predicted"/>
<dbReference type="GeneID" id="68356239"/>
<keyword evidence="3" id="KW-1185">Reference proteome</keyword>
<protein>
    <submittedName>
        <fullName evidence="2">Uncharacterized protein</fullName>
    </submittedName>
</protein>
<dbReference type="RefSeq" id="XP_044719543.1">
    <property type="nucleotide sequence ID" value="XM_044865581.1"/>
</dbReference>
<name>A0A9P8SHX7_9HYPO</name>
<accession>A0A9P8SHX7</accession>
<reference evidence="2" key="1">
    <citation type="submission" date="2021-09" db="EMBL/GenBank/DDBJ databases">
        <title>A high-quality genome of the endoparasitic fungus Hirsutella rhossiliensis with a comparison of Hirsutella genomes reveals transposable elements contributing to genome size variation.</title>
        <authorList>
            <person name="Lin R."/>
            <person name="Jiao Y."/>
            <person name="Sun X."/>
            <person name="Ling J."/>
            <person name="Xie B."/>
            <person name="Cheng X."/>
        </authorList>
    </citation>
    <scope>NUCLEOTIDE SEQUENCE</scope>
    <source>
        <strain evidence="2">HR02</strain>
    </source>
</reference>
<comment type="caution">
    <text evidence="2">The sequence shown here is derived from an EMBL/GenBank/DDBJ whole genome shotgun (WGS) entry which is preliminary data.</text>
</comment>
<organism evidence="2 3">
    <name type="scientific">Hirsutella rhossiliensis</name>
    <dbReference type="NCBI Taxonomy" id="111463"/>
    <lineage>
        <taxon>Eukaryota</taxon>
        <taxon>Fungi</taxon>
        <taxon>Dikarya</taxon>
        <taxon>Ascomycota</taxon>
        <taxon>Pezizomycotina</taxon>
        <taxon>Sordariomycetes</taxon>
        <taxon>Hypocreomycetidae</taxon>
        <taxon>Hypocreales</taxon>
        <taxon>Ophiocordycipitaceae</taxon>
        <taxon>Hirsutella</taxon>
    </lineage>
</organism>
<dbReference type="OrthoDB" id="4923338at2759"/>
<evidence type="ECO:0000313" key="3">
    <source>
        <dbReference type="Proteomes" id="UP000824596"/>
    </source>
</evidence>
<dbReference type="AlphaFoldDB" id="A0A9P8SHX7"/>
<feature type="compositionally biased region" description="Polar residues" evidence="1">
    <location>
        <begin position="265"/>
        <end position="275"/>
    </location>
</feature>
<sequence>MVTPTESLHDPYLVALLIALGQLQWRALGPQKTQQAAGVTPKLMFSTEDCNFMYIYSVNISSSLINMFDNPAMKPSAPDSLAVQISTIPYKPVETFRGRLLALLLSATCPEDVDKSEKLIVDASTFAQRGKGRDNLSALVHSRHWKSAVSQWGREHLFAHRVLCKEPKKALPLFESRRLLPRDPRNTNACINALVQGPESIDALKYQVEPQLVQHYKPDSLGYVWAALAPFVRAGAGSIQDAPSDTAVREASKRTSKRPVELQNFVPSDQVTFGSSPDYKHRPATSGSNETHSSAGYVEGLVAPLVEDATVRLASCFIRCVLNYGQHQDQTVPFLYFCDERQTYSFSQGNLHIHAVDDGGIQFIDANGDHQHVAMLEGKRTFAKVIDGFQLSPTSC</sequence>
<feature type="region of interest" description="Disordered" evidence="1">
    <location>
        <begin position="237"/>
        <end position="293"/>
    </location>
</feature>